<dbReference type="InterPro" id="IPR018484">
    <property type="entry name" value="FGGY_N"/>
</dbReference>
<dbReference type="CDD" id="cd07804">
    <property type="entry name" value="ASKHA_NBD_FGGY_RrXK-like"/>
    <property type="match status" value="1"/>
</dbReference>
<dbReference type="InterPro" id="IPR018483">
    <property type="entry name" value="Carb_kinase_FGGY_CS"/>
</dbReference>
<dbReference type="GO" id="GO:0016773">
    <property type="term" value="F:phosphotransferase activity, alcohol group as acceptor"/>
    <property type="evidence" value="ECO:0007669"/>
    <property type="project" value="InterPro"/>
</dbReference>
<dbReference type="SUPFAM" id="SSF53067">
    <property type="entry name" value="Actin-like ATPase domain"/>
    <property type="match status" value="2"/>
</dbReference>
<dbReference type="KEGG" id="aser:Asera_48460"/>
<keyword evidence="3 5" id="KW-0808">Transferase</keyword>
<feature type="compositionally biased region" description="Basic and acidic residues" evidence="6">
    <location>
        <begin position="543"/>
        <end position="555"/>
    </location>
</feature>
<keyword evidence="4 5" id="KW-0418">Kinase</keyword>
<feature type="compositionally biased region" description="Low complexity" evidence="6">
    <location>
        <begin position="520"/>
        <end position="532"/>
    </location>
</feature>
<dbReference type="AlphaFoldDB" id="A0A810L9J7"/>
<sequence>MSSTRQPAATDAGPDRAPAGVAVLGVDIGTSSSKGVLVAPDGRILARAQRDHGVDRPRPGHVEMDGRVWWREFVELCRELATGVPVGAVGVSGMGPCTLLADAAGEPLRPAILYGVDTRAQSQIAELTRRYGAEAILERAGSALTSQAVGPKLRWLAEHEPDTVAAARRLFMPSSYLVWRLTGEYLLDHHSASQAVPLYDTRGHAWWAPAWRDLAAGIEPPALRWSDEIAGAVTAEAARVTGLPAGIPVITGTIDAWAEAVSVDAHQPGDLLLMYGTTMFLIDTLDAGAPPLTAPPLWGTVGVYRGSRNLAGGMATSGAITGWLRELVGGDFGTLTAAAEASGPGANGLLMLPYFAGERTPVDDPRARGTLTGLTLSHTAGDLYRAALEATAFGVRHNIEAFTAAGARIDRVVAVGGGTRGGLWSQLVSDVTGLAQQVHTHTIGASYGSAYLAARAIGDASIRAWNPVAGTVTPRAELRADYDELYRLYLELAAGTAPVAHALADRTTRRLDAPPTRGVATPATGGLATPATGGRGDPATGGPDERGARDPRPPG</sequence>
<evidence type="ECO:0000259" key="7">
    <source>
        <dbReference type="Pfam" id="PF00370"/>
    </source>
</evidence>
<dbReference type="EMBL" id="AP023354">
    <property type="protein sequence ID" value="BCJ30738.1"/>
    <property type="molecule type" value="Genomic_DNA"/>
</dbReference>
<evidence type="ECO:0000256" key="5">
    <source>
        <dbReference type="RuleBase" id="RU003733"/>
    </source>
</evidence>
<dbReference type="Pfam" id="PF02782">
    <property type="entry name" value="FGGY_C"/>
    <property type="match status" value="1"/>
</dbReference>
<dbReference type="Proteomes" id="UP000680750">
    <property type="component" value="Chromosome"/>
</dbReference>
<evidence type="ECO:0000313" key="9">
    <source>
        <dbReference type="EMBL" id="BCJ30738.1"/>
    </source>
</evidence>
<reference evidence="9" key="1">
    <citation type="submission" date="2020-08" db="EMBL/GenBank/DDBJ databases">
        <title>Whole genome shotgun sequence of Actinocatenispora sera NBRC 101916.</title>
        <authorList>
            <person name="Komaki H."/>
            <person name="Tamura T."/>
        </authorList>
    </citation>
    <scope>NUCLEOTIDE SEQUENCE</scope>
    <source>
        <strain evidence="9">NBRC 101916</strain>
    </source>
</reference>
<dbReference type="PIRSF" id="PIRSF000538">
    <property type="entry name" value="GlpK"/>
    <property type="match status" value="1"/>
</dbReference>
<feature type="domain" description="Carbohydrate kinase FGGY N-terminal" evidence="7">
    <location>
        <begin position="23"/>
        <end position="259"/>
    </location>
</feature>
<feature type="region of interest" description="Disordered" evidence="6">
    <location>
        <begin position="506"/>
        <end position="555"/>
    </location>
</feature>
<dbReference type="PANTHER" id="PTHR43095:SF5">
    <property type="entry name" value="XYLULOSE KINASE"/>
    <property type="match status" value="1"/>
</dbReference>
<evidence type="ECO:0000256" key="2">
    <source>
        <dbReference type="ARBA" id="ARBA00022629"/>
    </source>
</evidence>
<organism evidence="9 10">
    <name type="scientific">Actinocatenispora sera</name>
    <dbReference type="NCBI Taxonomy" id="390989"/>
    <lineage>
        <taxon>Bacteria</taxon>
        <taxon>Bacillati</taxon>
        <taxon>Actinomycetota</taxon>
        <taxon>Actinomycetes</taxon>
        <taxon>Micromonosporales</taxon>
        <taxon>Micromonosporaceae</taxon>
        <taxon>Actinocatenispora</taxon>
    </lineage>
</organism>
<protein>
    <submittedName>
        <fullName evidence="9">Sugar kinase</fullName>
    </submittedName>
</protein>
<dbReference type="GO" id="GO:0016301">
    <property type="term" value="F:kinase activity"/>
    <property type="evidence" value="ECO:0007669"/>
    <property type="project" value="UniProtKB-KW"/>
</dbReference>
<dbReference type="OrthoDB" id="9782710at2"/>
<dbReference type="Pfam" id="PF00370">
    <property type="entry name" value="FGGY_N"/>
    <property type="match status" value="1"/>
</dbReference>
<dbReference type="PROSITE" id="PS00445">
    <property type="entry name" value="FGGY_KINASES_2"/>
    <property type="match status" value="1"/>
</dbReference>
<keyword evidence="10" id="KW-1185">Reference proteome</keyword>
<evidence type="ECO:0000256" key="6">
    <source>
        <dbReference type="SAM" id="MobiDB-lite"/>
    </source>
</evidence>
<evidence type="ECO:0000256" key="4">
    <source>
        <dbReference type="ARBA" id="ARBA00022777"/>
    </source>
</evidence>
<accession>A0A810L9J7</accession>
<feature type="domain" description="Carbohydrate kinase FGGY C-terminal" evidence="8">
    <location>
        <begin position="273"/>
        <end position="456"/>
    </location>
</feature>
<dbReference type="InterPro" id="IPR000577">
    <property type="entry name" value="Carb_kinase_FGGY"/>
</dbReference>
<name>A0A810L9J7_9ACTN</name>
<evidence type="ECO:0000259" key="8">
    <source>
        <dbReference type="Pfam" id="PF02782"/>
    </source>
</evidence>
<dbReference type="GO" id="GO:0042732">
    <property type="term" value="P:D-xylose metabolic process"/>
    <property type="evidence" value="ECO:0007669"/>
    <property type="project" value="UniProtKB-KW"/>
</dbReference>
<dbReference type="PANTHER" id="PTHR43095">
    <property type="entry name" value="SUGAR KINASE"/>
    <property type="match status" value="1"/>
</dbReference>
<proteinExistence type="inferred from homology"/>
<dbReference type="RefSeq" id="WP_084131991.1">
    <property type="nucleotide sequence ID" value="NZ_AP023354.1"/>
</dbReference>
<dbReference type="InterPro" id="IPR050406">
    <property type="entry name" value="FGGY_Carb_Kinase"/>
</dbReference>
<keyword evidence="2" id="KW-0119">Carbohydrate metabolism</keyword>
<dbReference type="Gene3D" id="3.30.420.40">
    <property type="match status" value="2"/>
</dbReference>
<gene>
    <name evidence="9" type="ORF">Asera_48460</name>
</gene>
<evidence type="ECO:0000256" key="1">
    <source>
        <dbReference type="ARBA" id="ARBA00009156"/>
    </source>
</evidence>
<comment type="similarity">
    <text evidence="1 5">Belongs to the FGGY kinase family.</text>
</comment>
<dbReference type="InterPro" id="IPR043129">
    <property type="entry name" value="ATPase_NBD"/>
</dbReference>
<evidence type="ECO:0000313" key="10">
    <source>
        <dbReference type="Proteomes" id="UP000680750"/>
    </source>
</evidence>
<dbReference type="InterPro" id="IPR018485">
    <property type="entry name" value="FGGY_C"/>
</dbReference>
<evidence type="ECO:0000256" key="3">
    <source>
        <dbReference type="ARBA" id="ARBA00022679"/>
    </source>
</evidence>
<keyword evidence="2" id="KW-0859">Xylose metabolism</keyword>